<dbReference type="InterPro" id="IPR026846">
    <property type="entry name" value="Nse2(Mms21)"/>
</dbReference>
<reference evidence="13 14" key="1">
    <citation type="submission" date="2017-12" db="EMBL/GenBank/DDBJ databases">
        <title>Sequencing, de novo assembly and annotation of complete genome of a new Thraustochytrid species, strain FCC1311.</title>
        <authorList>
            <person name="Sedici K."/>
            <person name="Godart F."/>
            <person name="Aiese Cigliano R."/>
            <person name="Sanseverino W."/>
            <person name="Barakat M."/>
            <person name="Ortet P."/>
            <person name="Marechal E."/>
            <person name="Cagnac O."/>
            <person name="Amato A."/>
        </authorList>
    </citation>
    <scope>NUCLEOTIDE SEQUENCE [LARGE SCALE GENOMIC DNA]</scope>
</reference>
<comment type="subcellular location">
    <subcellularLocation>
        <location evidence="1">Nucleus</location>
    </subcellularLocation>
</comment>
<evidence type="ECO:0000256" key="2">
    <source>
        <dbReference type="ARBA" id="ARBA00004718"/>
    </source>
</evidence>
<feature type="domain" description="SP-RING-type" evidence="12">
    <location>
        <begin position="183"/>
        <end position="266"/>
    </location>
</feature>
<keyword evidence="6 10" id="KW-0863">Zinc-finger</keyword>
<dbReference type="GO" id="GO:0030915">
    <property type="term" value="C:Smc5-Smc6 complex"/>
    <property type="evidence" value="ECO:0007669"/>
    <property type="project" value="InterPro"/>
</dbReference>
<dbReference type="Pfam" id="PF11789">
    <property type="entry name" value="zf-Nse"/>
    <property type="match status" value="1"/>
</dbReference>
<evidence type="ECO:0000256" key="11">
    <source>
        <dbReference type="SAM" id="Coils"/>
    </source>
</evidence>
<dbReference type="PANTHER" id="PTHR21330">
    <property type="entry name" value="E3 SUMO-PROTEIN LIGASE NSE2"/>
    <property type="match status" value="1"/>
</dbReference>
<comment type="caution">
    <text evidence="13">The sequence shown here is derived from an EMBL/GenBank/DDBJ whole genome shotgun (WGS) entry which is preliminary data.</text>
</comment>
<dbReference type="InParanoid" id="A0A2R5GNI8"/>
<evidence type="ECO:0000256" key="8">
    <source>
        <dbReference type="ARBA" id="ARBA00022833"/>
    </source>
</evidence>
<dbReference type="InterPro" id="IPR004181">
    <property type="entry name" value="Znf_MIZ"/>
</dbReference>
<evidence type="ECO:0000256" key="5">
    <source>
        <dbReference type="ARBA" id="ARBA00022723"/>
    </source>
</evidence>
<evidence type="ECO:0000256" key="1">
    <source>
        <dbReference type="ARBA" id="ARBA00004123"/>
    </source>
</evidence>
<dbReference type="GO" id="GO:0016925">
    <property type="term" value="P:protein sumoylation"/>
    <property type="evidence" value="ECO:0007669"/>
    <property type="project" value="UniProtKB-UniPathway"/>
</dbReference>
<comment type="similarity">
    <text evidence="3">Belongs to the NSE2 family.</text>
</comment>
<keyword evidence="13" id="KW-0436">Ligase</keyword>
<dbReference type="CDD" id="cd16651">
    <property type="entry name" value="SPL-RING_NSE2"/>
    <property type="match status" value="1"/>
</dbReference>
<dbReference type="UniPathway" id="UPA00886"/>
<evidence type="ECO:0000313" key="13">
    <source>
        <dbReference type="EMBL" id="GBG32457.1"/>
    </source>
</evidence>
<dbReference type="GO" id="GO:0008270">
    <property type="term" value="F:zinc ion binding"/>
    <property type="evidence" value="ECO:0007669"/>
    <property type="project" value="UniProtKB-KW"/>
</dbReference>
<dbReference type="PANTHER" id="PTHR21330:SF1">
    <property type="entry name" value="E3 SUMO-PROTEIN LIGASE NSE2"/>
    <property type="match status" value="1"/>
</dbReference>
<proteinExistence type="inferred from homology"/>
<dbReference type="EMBL" id="BEYU01000122">
    <property type="protein sequence ID" value="GBG32457.1"/>
    <property type="molecule type" value="Genomic_DNA"/>
</dbReference>
<dbReference type="AlphaFoldDB" id="A0A2R5GNI8"/>
<dbReference type="OrthoDB" id="26899at2759"/>
<accession>A0A2R5GNI8</accession>
<keyword evidence="14" id="KW-1185">Reference proteome</keyword>
<dbReference type="GO" id="GO:0016874">
    <property type="term" value="F:ligase activity"/>
    <property type="evidence" value="ECO:0007669"/>
    <property type="project" value="UniProtKB-KW"/>
</dbReference>
<evidence type="ECO:0000256" key="3">
    <source>
        <dbReference type="ARBA" id="ARBA00008212"/>
    </source>
</evidence>
<dbReference type="PROSITE" id="PS51044">
    <property type="entry name" value="ZF_SP_RING"/>
    <property type="match status" value="1"/>
</dbReference>
<evidence type="ECO:0000256" key="6">
    <source>
        <dbReference type="ARBA" id="ARBA00022771"/>
    </source>
</evidence>
<dbReference type="GO" id="GO:0061665">
    <property type="term" value="F:SUMO ligase activity"/>
    <property type="evidence" value="ECO:0007669"/>
    <property type="project" value="TreeGrafter"/>
</dbReference>
<evidence type="ECO:0000256" key="7">
    <source>
        <dbReference type="ARBA" id="ARBA00022786"/>
    </source>
</evidence>
<evidence type="ECO:0000256" key="10">
    <source>
        <dbReference type="PROSITE-ProRule" id="PRU00452"/>
    </source>
</evidence>
<keyword evidence="11" id="KW-0175">Coiled coil</keyword>
<dbReference type="Gene3D" id="3.30.40.10">
    <property type="entry name" value="Zinc/RING finger domain, C3HC4 (zinc finger)"/>
    <property type="match status" value="1"/>
</dbReference>
<name>A0A2R5GNI8_9STRA</name>
<feature type="coiled-coil region" evidence="11">
    <location>
        <begin position="6"/>
        <end position="55"/>
    </location>
</feature>
<evidence type="ECO:0000259" key="12">
    <source>
        <dbReference type="PROSITE" id="PS51044"/>
    </source>
</evidence>
<organism evidence="13 14">
    <name type="scientific">Hondaea fermentalgiana</name>
    <dbReference type="NCBI Taxonomy" id="2315210"/>
    <lineage>
        <taxon>Eukaryota</taxon>
        <taxon>Sar</taxon>
        <taxon>Stramenopiles</taxon>
        <taxon>Bigyra</taxon>
        <taxon>Labyrinthulomycetes</taxon>
        <taxon>Thraustochytrida</taxon>
        <taxon>Thraustochytriidae</taxon>
        <taxon>Hondaea</taxon>
    </lineage>
</organism>
<evidence type="ECO:0000313" key="14">
    <source>
        <dbReference type="Proteomes" id="UP000241890"/>
    </source>
</evidence>
<dbReference type="GO" id="GO:0005634">
    <property type="term" value="C:nucleus"/>
    <property type="evidence" value="ECO:0007669"/>
    <property type="project" value="UniProtKB-SubCell"/>
</dbReference>
<evidence type="ECO:0000256" key="9">
    <source>
        <dbReference type="ARBA" id="ARBA00023242"/>
    </source>
</evidence>
<keyword evidence="8" id="KW-0862">Zinc</keyword>
<sequence>MAAKMRANDEDIAEKNEEELLEARNKQKQELVESLREVEKNVRTFLKSVDKAAEEVLNGGKTIQGKFEDMHTALKNDEIGKEFLEDKQELRDKLYVKVFRPYCQLVEARIQTERKLEAIKQVLQIVQDWRPQDFTSEIPDAEKELQDRFLLTTEKVSDQEIRVHALYKDEWRGYLPNMLANDEDDDVEVDNDNEVNDKCPVLLEPLDNPLKSVKCNHVISAKGVEFLFPKGTRLIKCPVAGCVHQLKKSDFQHDERLEKRIQYQRDRKRRDLELTQPPDATNLAY</sequence>
<keyword evidence="5" id="KW-0479">Metal-binding</keyword>
<keyword evidence="4" id="KW-0808">Transferase</keyword>
<protein>
    <submittedName>
        <fullName evidence="13">E3 SUMO-protein ligase nse2</fullName>
    </submittedName>
</protein>
<dbReference type="Proteomes" id="UP000241890">
    <property type="component" value="Unassembled WGS sequence"/>
</dbReference>
<keyword evidence="7" id="KW-0833">Ubl conjugation pathway</keyword>
<comment type="pathway">
    <text evidence="2">Protein modification; protein sumoylation.</text>
</comment>
<dbReference type="InterPro" id="IPR013083">
    <property type="entry name" value="Znf_RING/FYVE/PHD"/>
</dbReference>
<keyword evidence="9" id="KW-0539">Nucleus</keyword>
<dbReference type="GO" id="GO:0000724">
    <property type="term" value="P:double-strand break repair via homologous recombination"/>
    <property type="evidence" value="ECO:0007669"/>
    <property type="project" value="InterPro"/>
</dbReference>
<evidence type="ECO:0000256" key="4">
    <source>
        <dbReference type="ARBA" id="ARBA00022679"/>
    </source>
</evidence>
<gene>
    <name evidence="13" type="ORF">FCC1311_086822</name>
</gene>